<dbReference type="Proteomes" id="UP001519363">
    <property type="component" value="Unassembled WGS sequence"/>
</dbReference>
<evidence type="ECO:0000259" key="5">
    <source>
        <dbReference type="Pfam" id="PF08100"/>
    </source>
</evidence>
<dbReference type="InterPro" id="IPR029063">
    <property type="entry name" value="SAM-dependent_MTases_sf"/>
</dbReference>
<dbReference type="InterPro" id="IPR012967">
    <property type="entry name" value="COMT_dimerisation"/>
</dbReference>
<dbReference type="PROSITE" id="PS51683">
    <property type="entry name" value="SAM_OMT_II"/>
    <property type="match status" value="1"/>
</dbReference>
<organism evidence="6 7">
    <name type="scientific">Crossiella equi</name>
    <dbReference type="NCBI Taxonomy" id="130796"/>
    <lineage>
        <taxon>Bacteria</taxon>
        <taxon>Bacillati</taxon>
        <taxon>Actinomycetota</taxon>
        <taxon>Actinomycetes</taxon>
        <taxon>Pseudonocardiales</taxon>
        <taxon>Pseudonocardiaceae</taxon>
        <taxon>Crossiella</taxon>
    </lineage>
</organism>
<dbReference type="SUPFAM" id="SSF53335">
    <property type="entry name" value="S-adenosyl-L-methionine-dependent methyltransferases"/>
    <property type="match status" value="1"/>
</dbReference>
<sequence length="374" mass="40352">MNARRADALIDYAAFGSTGAPEEDTVVAAHELYSTLIGLWAPAIIEAAAELGVYPLLRDEPVGSDEIAAELALDPAAVRILLDGLHACGMLRRGLTGGGVPRYRLEDRFAPLLLGTGEYHLLGKMAYDRTVAWPAWRGLAETIRSGGVAPGALPEKNQNSERDFVSLVSGINFWAPHAIESVRTALRADLGWDLARPTSVLDVGCGTGIYSQLLLRGESTWTATGFDTPKVAEIATAQAARLGVGDRFDCEAVDFLAEDWGPPRDLVLLVNVCHLLPRHLVSELIARAAKAVRPGGCVCVVDHMHLDTKDEFDEPQDRFAALFAVSMLSTGGGDTHRVSDYRHWLTDAGLRPAVLRPTPMHRLLLAVAPGERVD</sequence>
<keyword evidence="2" id="KW-0808">Transferase</keyword>
<dbReference type="GO" id="GO:0008168">
    <property type="term" value="F:methyltransferase activity"/>
    <property type="evidence" value="ECO:0007669"/>
    <property type="project" value="UniProtKB-KW"/>
</dbReference>
<evidence type="ECO:0000256" key="2">
    <source>
        <dbReference type="ARBA" id="ARBA00022679"/>
    </source>
</evidence>
<dbReference type="Gene3D" id="3.40.50.150">
    <property type="entry name" value="Vaccinia Virus protein VP39"/>
    <property type="match status" value="1"/>
</dbReference>
<dbReference type="InterPro" id="IPR036390">
    <property type="entry name" value="WH_DNA-bd_sf"/>
</dbReference>
<evidence type="ECO:0000313" key="7">
    <source>
        <dbReference type="Proteomes" id="UP001519363"/>
    </source>
</evidence>
<evidence type="ECO:0000259" key="4">
    <source>
        <dbReference type="Pfam" id="PF00891"/>
    </source>
</evidence>
<name>A0ABS5AT32_9PSEU</name>
<protein>
    <submittedName>
        <fullName evidence="6">SAM-dependent methyltransferase</fullName>
    </submittedName>
</protein>
<dbReference type="CDD" id="cd02440">
    <property type="entry name" value="AdoMet_MTases"/>
    <property type="match status" value="1"/>
</dbReference>
<dbReference type="PANTHER" id="PTHR43712">
    <property type="entry name" value="PUTATIVE (AFU_ORTHOLOGUE AFUA_4G14580)-RELATED"/>
    <property type="match status" value="1"/>
</dbReference>
<dbReference type="RefSeq" id="WP_086786164.1">
    <property type="nucleotide sequence ID" value="NZ_JAGIOO010000001.1"/>
</dbReference>
<reference evidence="6 7" key="1">
    <citation type="submission" date="2021-03" db="EMBL/GenBank/DDBJ databases">
        <title>Sequencing the genomes of 1000 actinobacteria strains.</title>
        <authorList>
            <person name="Klenk H.-P."/>
        </authorList>
    </citation>
    <scope>NUCLEOTIDE SEQUENCE [LARGE SCALE GENOMIC DNA]</scope>
    <source>
        <strain evidence="6 7">DSM 44580</strain>
    </source>
</reference>
<evidence type="ECO:0000313" key="6">
    <source>
        <dbReference type="EMBL" id="MBP2479718.1"/>
    </source>
</evidence>
<keyword evidence="1 6" id="KW-0489">Methyltransferase</keyword>
<dbReference type="PIRSF" id="PIRSF005739">
    <property type="entry name" value="O-mtase"/>
    <property type="match status" value="1"/>
</dbReference>
<evidence type="ECO:0000256" key="3">
    <source>
        <dbReference type="ARBA" id="ARBA00022691"/>
    </source>
</evidence>
<dbReference type="PANTHER" id="PTHR43712:SF2">
    <property type="entry name" value="O-METHYLTRANSFERASE CICE"/>
    <property type="match status" value="1"/>
</dbReference>
<dbReference type="Pfam" id="PF00891">
    <property type="entry name" value="Methyltransf_2"/>
    <property type="match status" value="1"/>
</dbReference>
<comment type="caution">
    <text evidence="6">The sequence shown here is derived from an EMBL/GenBank/DDBJ whole genome shotgun (WGS) entry which is preliminary data.</text>
</comment>
<proteinExistence type="predicted"/>
<gene>
    <name evidence="6" type="ORF">JOF53_008590</name>
</gene>
<dbReference type="InterPro" id="IPR001077">
    <property type="entry name" value="COMT_C"/>
</dbReference>
<dbReference type="InterPro" id="IPR036388">
    <property type="entry name" value="WH-like_DNA-bd_sf"/>
</dbReference>
<dbReference type="SUPFAM" id="SSF46785">
    <property type="entry name" value="Winged helix' DNA-binding domain"/>
    <property type="match status" value="1"/>
</dbReference>
<dbReference type="Gene3D" id="1.10.10.10">
    <property type="entry name" value="Winged helix-like DNA-binding domain superfamily/Winged helix DNA-binding domain"/>
    <property type="match status" value="1"/>
</dbReference>
<feature type="domain" description="O-methyltransferase C-terminal" evidence="4">
    <location>
        <begin position="192"/>
        <end position="350"/>
    </location>
</feature>
<evidence type="ECO:0000256" key="1">
    <source>
        <dbReference type="ARBA" id="ARBA00022603"/>
    </source>
</evidence>
<dbReference type="EMBL" id="JAGIOO010000001">
    <property type="protein sequence ID" value="MBP2479718.1"/>
    <property type="molecule type" value="Genomic_DNA"/>
</dbReference>
<keyword evidence="7" id="KW-1185">Reference proteome</keyword>
<accession>A0ABS5AT32</accession>
<dbReference type="InterPro" id="IPR016461">
    <property type="entry name" value="COMT-like"/>
</dbReference>
<dbReference type="GO" id="GO:0032259">
    <property type="term" value="P:methylation"/>
    <property type="evidence" value="ECO:0007669"/>
    <property type="project" value="UniProtKB-KW"/>
</dbReference>
<keyword evidence="3" id="KW-0949">S-adenosyl-L-methionine</keyword>
<feature type="domain" description="O-methyltransferase dimerisation" evidence="5">
    <location>
        <begin position="36"/>
        <end position="106"/>
    </location>
</feature>
<dbReference type="Pfam" id="PF08100">
    <property type="entry name" value="Dimerisation"/>
    <property type="match status" value="1"/>
</dbReference>